<dbReference type="PANTHER" id="PTHR46300:SF7">
    <property type="entry name" value="P450, PUTATIVE (EUROFUNG)-RELATED"/>
    <property type="match status" value="1"/>
</dbReference>
<gene>
    <name evidence="11" type="ORF">K503DRAFT_803297</name>
</gene>
<keyword evidence="7 9" id="KW-0408">Iron</keyword>
<evidence type="ECO:0000256" key="3">
    <source>
        <dbReference type="ARBA" id="ARBA00010617"/>
    </source>
</evidence>
<comment type="pathway">
    <text evidence="2">Secondary metabolite biosynthesis.</text>
</comment>
<keyword evidence="12" id="KW-1185">Reference proteome</keyword>
<dbReference type="CDD" id="cd11065">
    <property type="entry name" value="CYP64-like"/>
    <property type="match status" value="1"/>
</dbReference>
<dbReference type="SUPFAM" id="SSF48264">
    <property type="entry name" value="Cytochrome P450"/>
    <property type="match status" value="1"/>
</dbReference>
<dbReference type="InterPro" id="IPR050364">
    <property type="entry name" value="Cytochrome_P450_fung"/>
</dbReference>
<evidence type="ECO:0000256" key="9">
    <source>
        <dbReference type="PIRSR" id="PIRSR602401-1"/>
    </source>
</evidence>
<keyword evidence="5 9" id="KW-0479">Metal-binding</keyword>
<comment type="cofactor">
    <cofactor evidence="1 9">
        <name>heme</name>
        <dbReference type="ChEBI" id="CHEBI:30413"/>
    </cofactor>
</comment>
<dbReference type="Pfam" id="PF00067">
    <property type="entry name" value="p450"/>
    <property type="match status" value="2"/>
</dbReference>
<evidence type="ECO:0000256" key="4">
    <source>
        <dbReference type="ARBA" id="ARBA00022617"/>
    </source>
</evidence>
<evidence type="ECO:0000256" key="1">
    <source>
        <dbReference type="ARBA" id="ARBA00001971"/>
    </source>
</evidence>
<dbReference type="AlphaFoldDB" id="A0A1B7MQC7"/>
<evidence type="ECO:0000256" key="10">
    <source>
        <dbReference type="RuleBase" id="RU000461"/>
    </source>
</evidence>
<proteinExistence type="inferred from homology"/>
<keyword evidence="6 10" id="KW-0560">Oxidoreductase</keyword>
<evidence type="ECO:0000256" key="6">
    <source>
        <dbReference type="ARBA" id="ARBA00023002"/>
    </source>
</evidence>
<dbReference type="GO" id="GO:0005506">
    <property type="term" value="F:iron ion binding"/>
    <property type="evidence" value="ECO:0007669"/>
    <property type="project" value="InterPro"/>
</dbReference>
<dbReference type="STRING" id="1314800.A0A1B7MQC7"/>
<comment type="similarity">
    <text evidence="3 10">Belongs to the cytochrome P450 family.</text>
</comment>
<name>A0A1B7MQC7_9AGAM</name>
<keyword evidence="4 9" id="KW-0349">Heme</keyword>
<dbReference type="InterPro" id="IPR017972">
    <property type="entry name" value="Cyt_P450_CS"/>
</dbReference>
<dbReference type="InParanoid" id="A0A1B7MQC7"/>
<evidence type="ECO:0000256" key="7">
    <source>
        <dbReference type="ARBA" id="ARBA00023004"/>
    </source>
</evidence>
<evidence type="ECO:0000313" key="12">
    <source>
        <dbReference type="Proteomes" id="UP000092154"/>
    </source>
</evidence>
<evidence type="ECO:0000256" key="2">
    <source>
        <dbReference type="ARBA" id="ARBA00005179"/>
    </source>
</evidence>
<keyword evidence="8 10" id="KW-0503">Monooxygenase</keyword>
<evidence type="ECO:0000256" key="5">
    <source>
        <dbReference type="ARBA" id="ARBA00022723"/>
    </source>
</evidence>
<reference evidence="11 12" key="1">
    <citation type="submission" date="2016-06" db="EMBL/GenBank/DDBJ databases">
        <title>Comparative genomics of the ectomycorrhizal sister species Rhizopogon vinicolor and Rhizopogon vesiculosus (Basidiomycota: Boletales) reveals a divergence of the mating type B locus.</title>
        <authorList>
            <consortium name="DOE Joint Genome Institute"/>
            <person name="Mujic A.B."/>
            <person name="Kuo A."/>
            <person name="Tritt A."/>
            <person name="Lipzen A."/>
            <person name="Chen C."/>
            <person name="Johnson J."/>
            <person name="Sharma A."/>
            <person name="Barry K."/>
            <person name="Grigoriev I.V."/>
            <person name="Spatafora J.W."/>
        </authorList>
    </citation>
    <scope>NUCLEOTIDE SEQUENCE [LARGE SCALE GENOMIC DNA]</scope>
    <source>
        <strain evidence="11 12">AM-OR11-026</strain>
    </source>
</reference>
<accession>A0A1B7MQC7</accession>
<dbReference type="PRINTS" id="PR00463">
    <property type="entry name" value="EP450I"/>
</dbReference>
<feature type="binding site" description="axial binding residue" evidence="9">
    <location>
        <position position="459"/>
    </location>
    <ligand>
        <name>heme</name>
        <dbReference type="ChEBI" id="CHEBI:30413"/>
    </ligand>
    <ligandPart>
        <name>Fe</name>
        <dbReference type="ChEBI" id="CHEBI:18248"/>
    </ligandPart>
</feature>
<dbReference type="InterPro" id="IPR001128">
    <property type="entry name" value="Cyt_P450"/>
</dbReference>
<dbReference type="InterPro" id="IPR036396">
    <property type="entry name" value="Cyt_P450_sf"/>
</dbReference>
<dbReference type="GO" id="GO:0016705">
    <property type="term" value="F:oxidoreductase activity, acting on paired donors, with incorporation or reduction of molecular oxygen"/>
    <property type="evidence" value="ECO:0007669"/>
    <property type="project" value="InterPro"/>
</dbReference>
<dbReference type="EMBL" id="KV448566">
    <property type="protein sequence ID" value="OAX34800.1"/>
    <property type="molecule type" value="Genomic_DNA"/>
</dbReference>
<protein>
    <submittedName>
        <fullName evidence="11">Cytochrome P450</fullName>
    </submittedName>
</protein>
<dbReference type="PROSITE" id="PS00086">
    <property type="entry name" value="CYTOCHROME_P450"/>
    <property type="match status" value="1"/>
</dbReference>
<evidence type="ECO:0000256" key="8">
    <source>
        <dbReference type="ARBA" id="ARBA00023033"/>
    </source>
</evidence>
<dbReference type="GO" id="GO:0004497">
    <property type="term" value="F:monooxygenase activity"/>
    <property type="evidence" value="ECO:0007669"/>
    <property type="project" value="UniProtKB-KW"/>
</dbReference>
<dbReference type="Proteomes" id="UP000092154">
    <property type="component" value="Unassembled WGS sequence"/>
</dbReference>
<evidence type="ECO:0000313" key="11">
    <source>
        <dbReference type="EMBL" id="OAX34800.1"/>
    </source>
</evidence>
<organism evidence="11 12">
    <name type="scientific">Rhizopogon vinicolor AM-OR11-026</name>
    <dbReference type="NCBI Taxonomy" id="1314800"/>
    <lineage>
        <taxon>Eukaryota</taxon>
        <taxon>Fungi</taxon>
        <taxon>Dikarya</taxon>
        <taxon>Basidiomycota</taxon>
        <taxon>Agaricomycotina</taxon>
        <taxon>Agaricomycetes</taxon>
        <taxon>Agaricomycetidae</taxon>
        <taxon>Boletales</taxon>
        <taxon>Suillineae</taxon>
        <taxon>Rhizopogonaceae</taxon>
        <taxon>Rhizopogon</taxon>
    </lineage>
</organism>
<dbReference type="OrthoDB" id="2789670at2759"/>
<dbReference type="PRINTS" id="PR00385">
    <property type="entry name" value="P450"/>
</dbReference>
<sequence length="553" mass="62534">MLDTGPVLYLATATFVLVSLSWGRKRWENRSRPPLPPGPPCLPLLGSILSLDDPSRPWLSFNAFRSTYGDIIYARLLTKPVVVVNSEEIARDLFELRSTIYSDKPQSIVHEAFAMDFSIAFFPYGDRWRLHRRIFHQQFRQAAIPTYHHELLRSAHKMLFSFLQNPHNYTSHVQMFTSSFILSIVYDYQPKSENDRLVRIILKYTELAVAAVGPRAAMVMETFPFLLQLPVWFPGATFKRTSVECHKAGQDAKEIPFKYVTDRMASHIARSIEHNGLTQNHNQMNGFENKVIEKAIKEAARTAFAATNETTVGTILVFLLAMVLHPEVQAKVQADIDRVIGKDRLPDFNDRPALPYVEAVLRETLRWHPVAPMGLYILSQFQLNPTVLSGIPHATTTSDIYNGYFIPKGVDVIPNTAMTHDEQKYPNPDEFKPERFLHEDGSLTSDTMPLGFGLGRRSCVGRYLVEAALWVAITSFLATFSIQKTLDEHGEEIPVVPKFTTGLIIHPETFPCRIVPRFKDASVESLTQLTGLGSSESIDINFEPNTDIVGEQS</sequence>
<dbReference type="InterPro" id="IPR002401">
    <property type="entry name" value="Cyt_P450_E_grp-I"/>
</dbReference>
<dbReference type="GO" id="GO:0020037">
    <property type="term" value="F:heme binding"/>
    <property type="evidence" value="ECO:0007669"/>
    <property type="project" value="InterPro"/>
</dbReference>
<dbReference type="Gene3D" id="1.10.630.10">
    <property type="entry name" value="Cytochrome P450"/>
    <property type="match status" value="1"/>
</dbReference>
<dbReference type="PANTHER" id="PTHR46300">
    <property type="entry name" value="P450, PUTATIVE (EUROFUNG)-RELATED-RELATED"/>
    <property type="match status" value="1"/>
</dbReference>